<dbReference type="STRING" id="1921764.BSR28_07135"/>
<reference evidence="1 2" key="1">
    <citation type="submission" date="2016-11" db="EMBL/GenBank/DDBJ databases">
        <title>Actinomyces gypaetusis sp. nov. isolated from the vulture Gypaetus barbatus in Qinghai Tibet Plateau China.</title>
        <authorList>
            <person name="Meng X."/>
        </authorList>
    </citation>
    <scope>NUCLEOTIDE SEQUENCE [LARGE SCALE GENOMIC DNA]</scope>
    <source>
        <strain evidence="1 2">VUL4_2</strain>
    </source>
</reference>
<keyword evidence="2" id="KW-1185">Reference proteome</keyword>
<gene>
    <name evidence="1" type="ORF">BSR29_07840</name>
</gene>
<comment type="caution">
    <text evidence="1">The sequence shown here is derived from an EMBL/GenBank/DDBJ whole genome shotgun (WGS) entry which is preliminary data.</text>
</comment>
<proteinExistence type="predicted"/>
<dbReference type="EMBL" id="MQSV01000006">
    <property type="protein sequence ID" value="OKL46156.1"/>
    <property type="molecule type" value="Genomic_DNA"/>
</dbReference>
<evidence type="ECO:0000313" key="1">
    <source>
        <dbReference type="EMBL" id="OKL46156.1"/>
    </source>
</evidence>
<evidence type="ECO:0000313" key="2">
    <source>
        <dbReference type="Proteomes" id="UP000186785"/>
    </source>
</evidence>
<dbReference type="AlphaFoldDB" id="A0A1Q5PJP7"/>
<name>A0A1Q5PJP7_9ACTO</name>
<dbReference type="Proteomes" id="UP000186785">
    <property type="component" value="Unassembled WGS sequence"/>
</dbReference>
<accession>A0A1Q5PJP7</accession>
<organism evidence="1 2">
    <name type="scientific">Boudabousia liubingyangii</name>
    <dbReference type="NCBI Taxonomy" id="1921764"/>
    <lineage>
        <taxon>Bacteria</taxon>
        <taxon>Bacillati</taxon>
        <taxon>Actinomycetota</taxon>
        <taxon>Actinomycetes</taxon>
        <taxon>Actinomycetales</taxon>
        <taxon>Actinomycetaceae</taxon>
        <taxon>Boudabousia</taxon>
    </lineage>
</organism>
<protein>
    <submittedName>
        <fullName evidence="1">Uncharacterized protein</fullName>
    </submittedName>
</protein>
<sequence>MGFWNLFKSRNAQSPEGSASIPTELTIRRIRKQLQALGFKLGKNLGYELLTVVSSRPQPTPKRQIPWFKAEDQIVFEYPTEGGVTQLVGGPEIEVGLLPEQPIAYLRLSDPRWSSALEAANLNEDALYNLVNRLNSQFKFVKVQQQELLLETYLYGFGGLTDKQLRVQLKASLKNLAQAHQAFTLALHPAANTEN</sequence>